<dbReference type="EMBL" id="BJTG01000005">
    <property type="protein sequence ID" value="GEJ57606.1"/>
    <property type="molecule type" value="Genomic_DNA"/>
</dbReference>
<dbReference type="InterPro" id="IPR027383">
    <property type="entry name" value="Znf_put"/>
</dbReference>
<feature type="transmembrane region" description="Helical" evidence="1">
    <location>
        <begin position="103"/>
        <end position="123"/>
    </location>
</feature>
<evidence type="ECO:0000313" key="3">
    <source>
        <dbReference type="EMBL" id="GEJ57606.1"/>
    </source>
</evidence>
<evidence type="ECO:0000259" key="2">
    <source>
        <dbReference type="Pfam" id="PF13490"/>
    </source>
</evidence>
<dbReference type="RefSeq" id="WP_176065352.1">
    <property type="nucleotide sequence ID" value="NZ_BJTG01000005.1"/>
</dbReference>
<feature type="domain" description="Putative zinc-finger" evidence="2">
    <location>
        <begin position="16"/>
        <end position="37"/>
    </location>
</feature>
<sequence>MTACTRFAPMLGARPGELSEPEAQALAEHLAGCDACQARLADEEALAGMLGDALLAEANRRDFATFSDEVLRRIPEYRARPAAAPARAARAGGLLDWVRHHRLFTAVGTLAPALAALAVVVYVGRSPSPAPGDEAALQVSAEGRGTTVLDTTEGPVVLLGDDEPAGT</sequence>
<name>A0A7I9VMH5_9BACT</name>
<dbReference type="AlphaFoldDB" id="A0A7I9VMH5"/>
<accession>A0A7I9VMH5</accession>
<proteinExistence type="predicted"/>
<evidence type="ECO:0000313" key="4">
    <source>
        <dbReference type="Proteomes" id="UP000503640"/>
    </source>
</evidence>
<organism evidence="3 4">
    <name type="scientific">Anaeromyxobacter diazotrophicus</name>
    <dbReference type="NCBI Taxonomy" id="2590199"/>
    <lineage>
        <taxon>Bacteria</taxon>
        <taxon>Pseudomonadati</taxon>
        <taxon>Myxococcota</taxon>
        <taxon>Myxococcia</taxon>
        <taxon>Myxococcales</taxon>
        <taxon>Cystobacterineae</taxon>
        <taxon>Anaeromyxobacteraceae</taxon>
        <taxon>Anaeromyxobacter</taxon>
    </lineage>
</organism>
<keyword evidence="1" id="KW-1133">Transmembrane helix</keyword>
<dbReference type="InterPro" id="IPR041916">
    <property type="entry name" value="Anti_sigma_zinc_sf"/>
</dbReference>
<comment type="caution">
    <text evidence="3">The sequence shown here is derived from an EMBL/GenBank/DDBJ whole genome shotgun (WGS) entry which is preliminary data.</text>
</comment>
<gene>
    <name evidence="3" type="ORF">AMYX_23470</name>
</gene>
<dbReference type="Proteomes" id="UP000503640">
    <property type="component" value="Unassembled WGS sequence"/>
</dbReference>
<keyword evidence="1" id="KW-0812">Transmembrane</keyword>
<protein>
    <recommendedName>
        <fullName evidence="2">Putative zinc-finger domain-containing protein</fullName>
    </recommendedName>
</protein>
<dbReference type="Gene3D" id="1.10.10.1320">
    <property type="entry name" value="Anti-sigma factor, zinc-finger domain"/>
    <property type="match status" value="1"/>
</dbReference>
<dbReference type="Pfam" id="PF13490">
    <property type="entry name" value="zf-HC2"/>
    <property type="match status" value="1"/>
</dbReference>
<keyword evidence="1" id="KW-0472">Membrane</keyword>
<reference evidence="4" key="1">
    <citation type="journal article" date="2020" name="Appl. Environ. Microbiol.">
        <title>Diazotrophic Anaeromyxobacter Isolates from Soils.</title>
        <authorList>
            <person name="Masuda Y."/>
            <person name="Yamanaka H."/>
            <person name="Xu Z.X."/>
            <person name="Shiratori Y."/>
            <person name="Aono T."/>
            <person name="Amachi S."/>
            <person name="Senoo K."/>
            <person name="Itoh H."/>
        </authorList>
    </citation>
    <scope>NUCLEOTIDE SEQUENCE [LARGE SCALE GENOMIC DNA]</scope>
    <source>
        <strain evidence="4">R267</strain>
    </source>
</reference>
<evidence type="ECO:0000256" key="1">
    <source>
        <dbReference type="SAM" id="Phobius"/>
    </source>
</evidence>
<keyword evidence="4" id="KW-1185">Reference proteome</keyword>